<comment type="caution">
    <text evidence="1">The sequence shown here is derived from an EMBL/GenBank/DDBJ whole genome shotgun (WGS) entry which is preliminary data.</text>
</comment>
<evidence type="ECO:0000313" key="1">
    <source>
        <dbReference type="EMBL" id="KAL3793640.1"/>
    </source>
</evidence>
<evidence type="ECO:0000313" key="2">
    <source>
        <dbReference type="Proteomes" id="UP001530400"/>
    </source>
</evidence>
<dbReference type="Proteomes" id="UP001530400">
    <property type="component" value="Unassembled WGS sequence"/>
</dbReference>
<dbReference type="InterPro" id="IPR011333">
    <property type="entry name" value="SKP1/BTB/POZ_sf"/>
</dbReference>
<protein>
    <recommendedName>
        <fullName evidence="3">BTB domain-containing protein</fullName>
    </recommendedName>
</protein>
<accession>A0ABD3Q0B4</accession>
<organism evidence="1 2">
    <name type="scientific">Cyclotella atomus</name>
    <dbReference type="NCBI Taxonomy" id="382360"/>
    <lineage>
        <taxon>Eukaryota</taxon>
        <taxon>Sar</taxon>
        <taxon>Stramenopiles</taxon>
        <taxon>Ochrophyta</taxon>
        <taxon>Bacillariophyta</taxon>
        <taxon>Coscinodiscophyceae</taxon>
        <taxon>Thalassiosirophycidae</taxon>
        <taxon>Stephanodiscales</taxon>
        <taxon>Stephanodiscaceae</taxon>
        <taxon>Cyclotella</taxon>
    </lineage>
</organism>
<keyword evidence="2" id="KW-1185">Reference proteome</keyword>
<proteinExistence type="predicted"/>
<dbReference type="AlphaFoldDB" id="A0ABD3Q0B4"/>
<sequence length="113" mass="12613">MTIDDVDENPFKIMICYLYAGGVYPAEWQEHSEAILKAASKYGFTSLKEEAEFTVENAIDKFLKADGNDFALVRGAAKDFIIEHAAEIVEMKLLAGFMSRFCCGMSEQQEAQA</sequence>
<evidence type="ECO:0008006" key="3">
    <source>
        <dbReference type="Google" id="ProtNLM"/>
    </source>
</evidence>
<dbReference type="Gene3D" id="3.30.710.10">
    <property type="entry name" value="Potassium Channel Kv1.1, Chain A"/>
    <property type="match status" value="1"/>
</dbReference>
<name>A0ABD3Q0B4_9STRA</name>
<dbReference type="EMBL" id="JALLPJ020000388">
    <property type="protein sequence ID" value="KAL3793640.1"/>
    <property type="molecule type" value="Genomic_DNA"/>
</dbReference>
<gene>
    <name evidence="1" type="ORF">ACHAWO_001689</name>
</gene>
<reference evidence="1 2" key="1">
    <citation type="submission" date="2024-10" db="EMBL/GenBank/DDBJ databases">
        <title>Updated reference genomes for cyclostephanoid diatoms.</title>
        <authorList>
            <person name="Roberts W.R."/>
            <person name="Alverson A.J."/>
        </authorList>
    </citation>
    <scope>NUCLEOTIDE SEQUENCE [LARGE SCALE GENOMIC DNA]</scope>
    <source>
        <strain evidence="1 2">AJA010-31</strain>
    </source>
</reference>